<keyword evidence="1 5" id="KW-0696">RNA-directed RNA polymerase</keyword>
<reference evidence="5" key="1">
    <citation type="submission" date="2021-12" db="EMBL/GenBank/DDBJ databases">
        <authorList>
            <person name="Shuai S."/>
            <person name="Zheng H."/>
            <person name="Ding H."/>
            <person name="Wang Y."/>
            <person name="Deng Q."/>
        </authorList>
    </citation>
    <scope>NUCLEOTIDE SEQUENCE</scope>
    <source>
        <strain evidence="5">HF04</strain>
    </source>
</reference>
<evidence type="ECO:0000313" key="5">
    <source>
        <dbReference type="EMBL" id="UZS59102.1"/>
    </source>
</evidence>
<evidence type="ECO:0000256" key="4">
    <source>
        <dbReference type="SAM" id="MobiDB-lite"/>
    </source>
</evidence>
<keyword evidence="3" id="KW-0548">Nucleotidyltransferase</keyword>
<evidence type="ECO:0000256" key="1">
    <source>
        <dbReference type="ARBA" id="ARBA00022484"/>
    </source>
</evidence>
<evidence type="ECO:0000256" key="2">
    <source>
        <dbReference type="ARBA" id="ARBA00022679"/>
    </source>
</evidence>
<feature type="region of interest" description="Disordered" evidence="4">
    <location>
        <begin position="1"/>
        <end position="24"/>
    </location>
</feature>
<protein>
    <submittedName>
        <fullName evidence="5">RNA-dependent RNA polymerase</fullName>
    </submittedName>
</protein>
<dbReference type="SUPFAM" id="SSF56672">
    <property type="entry name" value="DNA/RNA polymerases"/>
    <property type="match status" value="1"/>
</dbReference>
<dbReference type="EMBL" id="OM038689">
    <property type="protein sequence ID" value="UZS59102.1"/>
    <property type="molecule type" value="Genomic_RNA"/>
</dbReference>
<evidence type="ECO:0000256" key="3">
    <source>
        <dbReference type="ARBA" id="ARBA00022695"/>
    </source>
</evidence>
<organism evidence="5">
    <name type="scientific">Magnaporthe oryzae botourmiavirus 10</name>
    <dbReference type="NCBI Taxonomy" id="2971951"/>
    <lineage>
        <taxon>Viruses</taxon>
        <taxon>Riboviria</taxon>
        <taxon>Orthornavirae</taxon>
        <taxon>Lenarviricota</taxon>
        <taxon>Miaviricetes</taxon>
        <taxon>Ourlivirales</taxon>
        <taxon>Botourmiaviridae</taxon>
    </lineage>
</organism>
<accession>A0A9E8G802</accession>
<dbReference type="InterPro" id="IPR043502">
    <property type="entry name" value="DNA/RNA_pol_sf"/>
</dbReference>
<sequence length="627" mass="71260">MATSCARDSEGRASRKTPGVGKATTKCSCRRIEHDNREAVRRSLRVIRVRFRVPELPDLEVGDLTKYLSYLLLSGRPRPSVHFPRSQVGWDSEGLPVLRRLGRRHRWELACSLSSLKRGLRQEVCPKHRPSSGFEKWKERACQEDPPRSSPEYLRFAAKVAGEVFKRGWDRSYPSFCESFVPKDSCRFGGVRSGSRWWTENCGRKDFLRGVLHGKYEAIEGFKLMYSEVPTVGKVRALGVPTVDYDLLGPLHKTMYHCLSKQDWLLVGSPTVRRVARTCVNQWQTSVDLVGATDGLRLDVAEKILGVALSRSTLVPGKICHDAFESLRPLACSRSGEQRGEFSFVTHGQMMGTYLSFPLLCLQSYIAARWATRGMDGTRYLVNGDDTLISAVSPVEASMYPEGLELNTMKTSIQMNFAEVNSTQFIREGGKWREIVGLRRGAWYRGLEGTLHMASACVAAGGPWQAAMCSSLGRQAIYRPSELGLSLWHPSVNRLENRMRYVSYQRIVRQPNEPSRFIRIPEAPTYGDKVAFWEDLWSFGRGKLPRDRKAVSSIFTVVPPPFSRGRFSGKLSGVRLAYRLLERDRERKKERTQEWCYSDHFDRVTSGKLVWEEGEEGCSVVYHPGWY</sequence>
<keyword evidence="2" id="KW-0808">Transferase</keyword>
<proteinExistence type="predicted"/>
<name>A0A9E8G802_9VIRU</name>
<dbReference type="GO" id="GO:0003968">
    <property type="term" value="F:RNA-directed RNA polymerase activity"/>
    <property type="evidence" value="ECO:0007669"/>
    <property type="project" value="UniProtKB-KW"/>
</dbReference>